<accession>A0ABD1QBJ6</accession>
<feature type="compositionally biased region" description="Polar residues" evidence="1">
    <location>
        <begin position="88"/>
        <end position="115"/>
    </location>
</feature>
<reference evidence="3" key="1">
    <citation type="submission" date="2024-07" db="EMBL/GenBank/DDBJ databases">
        <title>Two chromosome-level genome assemblies of Korean endemic species Abeliophyllum distichum and Forsythia ovata (Oleaceae).</title>
        <authorList>
            <person name="Jang H."/>
        </authorList>
    </citation>
    <scope>NUCLEOTIDE SEQUENCE [LARGE SCALE GENOMIC DNA]</scope>
</reference>
<dbReference type="AlphaFoldDB" id="A0ABD1QBJ6"/>
<name>A0ABD1QBJ6_9LAMI</name>
<proteinExistence type="predicted"/>
<evidence type="ECO:0000256" key="1">
    <source>
        <dbReference type="SAM" id="MobiDB-lite"/>
    </source>
</evidence>
<comment type="caution">
    <text evidence="2">The sequence shown here is derived from an EMBL/GenBank/DDBJ whole genome shotgun (WGS) entry which is preliminary data.</text>
</comment>
<sequence>MAVFARTFTGSFAVKEAELIALREGLEFADRLNFQLEVAEVDSLGLIEIVVGYDFWEEAHREVIRLDEFVACERRVSAAICGHDEGGNSENDGNDFASSHSQTIPSLPSTESFYE</sequence>
<keyword evidence="3" id="KW-1185">Reference proteome</keyword>
<feature type="region of interest" description="Disordered" evidence="1">
    <location>
        <begin position="82"/>
        <end position="115"/>
    </location>
</feature>
<evidence type="ECO:0000313" key="2">
    <source>
        <dbReference type="EMBL" id="KAL2473249.1"/>
    </source>
</evidence>
<evidence type="ECO:0000313" key="3">
    <source>
        <dbReference type="Proteomes" id="UP001604277"/>
    </source>
</evidence>
<protein>
    <submittedName>
        <fullName evidence="2">Ribonuclease H domain</fullName>
    </submittedName>
</protein>
<gene>
    <name evidence="2" type="ORF">Fot_48985</name>
</gene>
<organism evidence="2 3">
    <name type="scientific">Forsythia ovata</name>
    <dbReference type="NCBI Taxonomy" id="205694"/>
    <lineage>
        <taxon>Eukaryota</taxon>
        <taxon>Viridiplantae</taxon>
        <taxon>Streptophyta</taxon>
        <taxon>Embryophyta</taxon>
        <taxon>Tracheophyta</taxon>
        <taxon>Spermatophyta</taxon>
        <taxon>Magnoliopsida</taxon>
        <taxon>eudicotyledons</taxon>
        <taxon>Gunneridae</taxon>
        <taxon>Pentapetalae</taxon>
        <taxon>asterids</taxon>
        <taxon>lamiids</taxon>
        <taxon>Lamiales</taxon>
        <taxon>Oleaceae</taxon>
        <taxon>Forsythieae</taxon>
        <taxon>Forsythia</taxon>
    </lineage>
</organism>
<dbReference type="EMBL" id="JBFOLJ010000015">
    <property type="protein sequence ID" value="KAL2473249.1"/>
    <property type="molecule type" value="Genomic_DNA"/>
</dbReference>
<dbReference type="Proteomes" id="UP001604277">
    <property type="component" value="Unassembled WGS sequence"/>
</dbReference>